<keyword evidence="3" id="KW-1185">Reference proteome</keyword>
<evidence type="ECO:0000313" key="3">
    <source>
        <dbReference type="Proteomes" id="UP001652700"/>
    </source>
</evidence>
<protein>
    <submittedName>
        <fullName evidence="4">Uncharacterized protein LOC114335189 isoform X1</fullName>
    </submittedName>
</protein>
<gene>
    <name evidence="4" type="primary">LOC114335189</name>
</gene>
<dbReference type="GeneID" id="114335189"/>
<accession>A0A6P7G9L2</accession>
<evidence type="ECO:0000313" key="2">
    <source>
        <dbReference type="EnsemblMetazoa" id="XP_028141180.1"/>
    </source>
</evidence>
<reference evidence="2" key="2">
    <citation type="submission" date="2025-05" db="UniProtKB">
        <authorList>
            <consortium name="EnsemblMetazoa"/>
        </authorList>
    </citation>
    <scope>IDENTIFICATION</scope>
</reference>
<keyword evidence="1" id="KW-0732">Signal</keyword>
<dbReference type="PROSITE" id="PS60019">
    <property type="entry name" value="I_CONOTOXIN"/>
    <property type="match status" value="1"/>
</dbReference>
<name>A0A6P7G9L2_DIAVI</name>
<feature type="signal peptide" evidence="1">
    <location>
        <begin position="1"/>
        <end position="16"/>
    </location>
</feature>
<dbReference type="RefSeq" id="XP_028141180.1">
    <property type="nucleotide sequence ID" value="XM_028285379.1"/>
</dbReference>
<dbReference type="InParanoid" id="A0A6P7G9L2"/>
<evidence type="ECO:0000313" key="4">
    <source>
        <dbReference type="RefSeq" id="XP_028141180.1"/>
    </source>
</evidence>
<evidence type="ECO:0000256" key="1">
    <source>
        <dbReference type="SAM" id="SignalP"/>
    </source>
</evidence>
<dbReference type="InterPro" id="IPR013141">
    <property type="entry name" value="Conotoxin-I_CS"/>
</dbReference>
<dbReference type="Proteomes" id="UP001652700">
    <property type="component" value="Unplaced"/>
</dbReference>
<reference evidence="4" key="1">
    <citation type="submission" date="2025-04" db="UniProtKB">
        <authorList>
            <consortium name="RefSeq"/>
        </authorList>
    </citation>
    <scope>IDENTIFICATION</scope>
    <source>
        <tissue evidence="4">Whole insect</tissue>
    </source>
</reference>
<dbReference type="OrthoDB" id="7345212at2759"/>
<feature type="chain" id="PRO_5027967026" evidence="1">
    <location>
        <begin position="17"/>
        <end position="128"/>
    </location>
</feature>
<proteinExistence type="predicted"/>
<dbReference type="EnsemblMetazoa" id="XM_028285379.2">
    <property type="protein sequence ID" value="XP_028141180.1"/>
    <property type="gene ID" value="LOC114335189"/>
</dbReference>
<dbReference type="KEGG" id="dvv:114335189"/>
<sequence>MNSVLIFFIYIPLIVSQSCREHGMTCSDDNSCCGGCCISGICKDTYSDCRVLANQCIDFYCPPNQECYIYQPEDCKGCASFPICVNSPPEPLGVILPNNIPTIATSGYKYKKSTSILIVSLSLIGKIF</sequence>
<organism evidence="4">
    <name type="scientific">Diabrotica virgifera virgifera</name>
    <name type="common">western corn rootworm</name>
    <dbReference type="NCBI Taxonomy" id="50390"/>
    <lineage>
        <taxon>Eukaryota</taxon>
        <taxon>Metazoa</taxon>
        <taxon>Ecdysozoa</taxon>
        <taxon>Arthropoda</taxon>
        <taxon>Hexapoda</taxon>
        <taxon>Insecta</taxon>
        <taxon>Pterygota</taxon>
        <taxon>Neoptera</taxon>
        <taxon>Endopterygota</taxon>
        <taxon>Coleoptera</taxon>
        <taxon>Polyphaga</taxon>
        <taxon>Cucujiformia</taxon>
        <taxon>Chrysomeloidea</taxon>
        <taxon>Chrysomelidae</taxon>
        <taxon>Galerucinae</taxon>
        <taxon>Diabroticina</taxon>
        <taxon>Diabroticites</taxon>
        <taxon>Diabrotica</taxon>
    </lineage>
</organism>
<dbReference type="AlphaFoldDB" id="A0A6P7G9L2"/>